<name>A0ABX3SL02_MYCMA</name>
<gene>
    <name evidence="1" type="ORF">BST29_22370</name>
</gene>
<accession>A0ABX3SL02</accession>
<reference evidence="1 2" key="1">
    <citation type="submission" date="2017-02" db="EMBL/GenBank/DDBJ databases">
        <title>The new phylogeny of genus Mycobacterium.</title>
        <authorList>
            <person name="Tortoli E."/>
            <person name="Trovato A."/>
            <person name="Cirillo D.M."/>
        </authorList>
    </citation>
    <scope>NUCLEOTIDE SEQUENCE [LARGE SCALE GENOMIC DNA]</scope>
    <source>
        <strain evidence="1 2">IP1130001</strain>
    </source>
</reference>
<dbReference type="Proteomes" id="UP000243140">
    <property type="component" value="Unassembled WGS sequence"/>
</dbReference>
<evidence type="ECO:0000313" key="2">
    <source>
        <dbReference type="Proteomes" id="UP000243140"/>
    </source>
</evidence>
<comment type="caution">
    <text evidence="1">The sequence shown here is derived from an EMBL/GenBank/DDBJ whole genome shotgun (WGS) entry which is preliminary data.</text>
</comment>
<sequence>MAQRLPELRLAQHLPQVSVSDINLTDAAEGMVDLFAGVENELVSLANNGVASAEVPAAGLADVISAAGLPLPLQTWIDTFETAGANLQYIFDEWSKIPFPVAQQLVANWLQYASIYVGSFQNAANGAVGFFTGTQSFDFWPIADAAFGQLMSGDISGAFDTMHPALFFWPLISILAPLEKTLTIPIDITDNLYKATDYMLTTGVTQLGNYLFSDMPGQAWNALGNSLQAVYDSWTAGDAVAALSNLVNTPGAMTNGLLNGLTGSYGLLSSPASGSRYGLLYVLATTLAPTLAKEIVAPNAQNVEEGGSISVAIQDFLHQLINGWPSLQTIVGNLANLWDTYGGVGSAAATMAAALSPADLSTGAGVMAGAAVELPSLLQGFDPAAVTDIAGSLGPSLATDLGGALGTTATTLATDFSTIALDILSAL</sequence>
<evidence type="ECO:0008006" key="3">
    <source>
        <dbReference type="Google" id="ProtNLM"/>
    </source>
</evidence>
<evidence type="ECO:0000313" key="1">
    <source>
        <dbReference type="EMBL" id="ORA78005.1"/>
    </source>
</evidence>
<organism evidence="1 2">
    <name type="scientific">Mycobacterium malmoense</name>
    <dbReference type="NCBI Taxonomy" id="1780"/>
    <lineage>
        <taxon>Bacteria</taxon>
        <taxon>Bacillati</taxon>
        <taxon>Actinomycetota</taxon>
        <taxon>Actinomycetes</taxon>
        <taxon>Mycobacteriales</taxon>
        <taxon>Mycobacteriaceae</taxon>
        <taxon>Mycobacterium</taxon>
    </lineage>
</organism>
<protein>
    <recommendedName>
        <fullName evidence="3">PE-PGRS family protein</fullName>
    </recommendedName>
</protein>
<proteinExistence type="predicted"/>
<dbReference type="EMBL" id="MVHV01000032">
    <property type="protein sequence ID" value="ORA78005.1"/>
    <property type="molecule type" value="Genomic_DNA"/>
</dbReference>
<keyword evidence="2" id="KW-1185">Reference proteome</keyword>